<feature type="coiled-coil region" evidence="6">
    <location>
        <begin position="151"/>
        <end position="178"/>
    </location>
</feature>
<gene>
    <name evidence="9" type="ORF">FC62_GL000843</name>
</gene>
<dbReference type="SUPFAM" id="SSF54001">
    <property type="entry name" value="Cysteine proteinases"/>
    <property type="match status" value="1"/>
</dbReference>
<proteinExistence type="inferred from homology"/>
<dbReference type="InterPro" id="IPR000064">
    <property type="entry name" value="NLP_P60_dom"/>
</dbReference>
<dbReference type="PATRIC" id="fig|1423722.3.peg.859"/>
<dbReference type="InterPro" id="IPR051202">
    <property type="entry name" value="Peptidase_C40"/>
</dbReference>
<dbReference type="Proteomes" id="UP000050909">
    <property type="component" value="Unassembled WGS sequence"/>
</dbReference>
<feature type="coiled-coil region" evidence="6">
    <location>
        <begin position="41"/>
        <end position="114"/>
    </location>
</feature>
<name>A0A0R1GVU4_9LACO</name>
<keyword evidence="4" id="KW-0378">Hydrolase</keyword>
<evidence type="ECO:0000256" key="1">
    <source>
        <dbReference type="ARBA" id="ARBA00007074"/>
    </source>
</evidence>
<feature type="signal peptide" evidence="7">
    <location>
        <begin position="1"/>
        <end position="29"/>
    </location>
</feature>
<dbReference type="Pfam" id="PF00877">
    <property type="entry name" value="NLPC_P60"/>
    <property type="match status" value="1"/>
</dbReference>
<dbReference type="Gene3D" id="6.10.250.3150">
    <property type="match status" value="1"/>
</dbReference>
<dbReference type="GO" id="GO:0006508">
    <property type="term" value="P:proteolysis"/>
    <property type="evidence" value="ECO:0007669"/>
    <property type="project" value="UniProtKB-KW"/>
</dbReference>
<keyword evidence="10" id="KW-1185">Reference proteome</keyword>
<keyword evidence="5" id="KW-0788">Thiol protease</keyword>
<dbReference type="Gene3D" id="3.90.1720.10">
    <property type="entry name" value="endopeptidase domain like (from Nostoc punctiforme)"/>
    <property type="match status" value="1"/>
</dbReference>
<protein>
    <submittedName>
        <fullName evidence="9">NlpC P60 family protein</fullName>
    </submittedName>
</protein>
<dbReference type="PROSITE" id="PS51935">
    <property type="entry name" value="NLPC_P60"/>
    <property type="match status" value="1"/>
</dbReference>
<keyword evidence="3 7" id="KW-0732">Signal</keyword>
<dbReference type="RefSeq" id="WP_056946747.1">
    <property type="nucleotide sequence ID" value="NZ_AZCV01000002.1"/>
</dbReference>
<dbReference type="AlphaFoldDB" id="A0A0R1GVU4"/>
<accession>A0A0R1GVU4</accession>
<keyword evidence="6" id="KW-0175">Coiled coil</keyword>
<evidence type="ECO:0000256" key="6">
    <source>
        <dbReference type="SAM" id="Coils"/>
    </source>
</evidence>
<dbReference type="PANTHER" id="PTHR47053:SF1">
    <property type="entry name" value="MUREIN DD-ENDOPEPTIDASE MEPH-RELATED"/>
    <property type="match status" value="1"/>
</dbReference>
<dbReference type="GO" id="GO:0008234">
    <property type="term" value="F:cysteine-type peptidase activity"/>
    <property type="evidence" value="ECO:0007669"/>
    <property type="project" value="UniProtKB-KW"/>
</dbReference>
<feature type="chain" id="PRO_5038631474" evidence="7">
    <location>
        <begin position="30"/>
        <end position="364"/>
    </location>
</feature>
<evidence type="ECO:0000313" key="9">
    <source>
        <dbReference type="EMBL" id="KRK38072.1"/>
    </source>
</evidence>
<evidence type="ECO:0000256" key="3">
    <source>
        <dbReference type="ARBA" id="ARBA00022729"/>
    </source>
</evidence>
<evidence type="ECO:0000256" key="5">
    <source>
        <dbReference type="ARBA" id="ARBA00022807"/>
    </source>
</evidence>
<evidence type="ECO:0000256" key="7">
    <source>
        <dbReference type="SAM" id="SignalP"/>
    </source>
</evidence>
<comment type="similarity">
    <text evidence="1">Belongs to the peptidase C40 family.</text>
</comment>
<keyword evidence="2" id="KW-0645">Protease</keyword>
<dbReference type="EMBL" id="AZCV01000002">
    <property type="protein sequence ID" value="KRK38072.1"/>
    <property type="molecule type" value="Genomic_DNA"/>
</dbReference>
<evidence type="ECO:0000256" key="4">
    <source>
        <dbReference type="ARBA" id="ARBA00022801"/>
    </source>
</evidence>
<dbReference type="InterPro" id="IPR038765">
    <property type="entry name" value="Papain-like_cys_pep_sf"/>
</dbReference>
<feature type="domain" description="NlpC/P60" evidence="8">
    <location>
        <begin position="248"/>
        <end position="364"/>
    </location>
</feature>
<evidence type="ECO:0000256" key="2">
    <source>
        <dbReference type="ARBA" id="ARBA00022670"/>
    </source>
</evidence>
<dbReference type="PANTHER" id="PTHR47053">
    <property type="entry name" value="MUREIN DD-ENDOPEPTIDASE MEPH-RELATED"/>
    <property type="match status" value="1"/>
</dbReference>
<evidence type="ECO:0000259" key="8">
    <source>
        <dbReference type="PROSITE" id="PS51935"/>
    </source>
</evidence>
<dbReference type="Pfam" id="PF24568">
    <property type="entry name" value="CC_PcsB"/>
    <property type="match status" value="1"/>
</dbReference>
<comment type="caution">
    <text evidence="9">The sequence shown here is derived from an EMBL/GenBank/DDBJ whole genome shotgun (WGS) entry which is preliminary data.</text>
</comment>
<reference evidence="9 10" key="1">
    <citation type="journal article" date="2015" name="Genome Announc.">
        <title>Expanding the biotechnology potential of lactobacilli through comparative genomics of 213 strains and associated genera.</title>
        <authorList>
            <person name="Sun Z."/>
            <person name="Harris H.M."/>
            <person name="McCann A."/>
            <person name="Guo C."/>
            <person name="Argimon S."/>
            <person name="Zhang W."/>
            <person name="Yang X."/>
            <person name="Jeffery I.B."/>
            <person name="Cooney J.C."/>
            <person name="Kagawa T.F."/>
            <person name="Liu W."/>
            <person name="Song Y."/>
            <person name="Salvetti E."/>
            <person name="Wrobel A."/>
            <person name="Rasinkangas P."/>
            <person name="Parkhill J."/>
            <person name="Rea M.C."/>
            <person name="O'Sullivan O."/>
            <person name="Ritari J."/>
            <person name="Douillard F.P."/>
            <person name="Paul Ross R."/>
            <person name="Yang R."/>
            <person name="Briner A.E."/>
            <person name="Felis G.E."/>
            <person name="de Vos W.M."/>
            <person name="Barrangou R."/>
            <person name="Klaenhammer T.R."/>
            <person name="Caufield P.W."/>
            <person name="Cui Y."/>
            <person name="Zhang H."/>
            <person name="O'Toole P.W."/>
        </authorList>
    </citation>
    <scope>NUCLEOTIDE SEQUENCE [LARGE SCALE GENOMIC DNA]</scope>
    <source>
        <strain evidence="9 10">DSM 20534</strain>
    </source>
</reference>
<sequence>MKSIKKITFTAVAALALAGVGTTGLTSFAGVTSNTVEATPNTSLQTKLNELNQKVAKLNNQVSMKQVEISKINTKIEKSKAEIAKTKSEIKAAKKELDERKEVLRDQVVELQKESNKSVSGNIYIDYLLSSDNFSDLIGRSMAVGKISSANKAAIDDVNEAKSKLNALAESQEAEQAKIVAAKAKADSEMTSLKAAKTKAKESQTKLQQEMWDNRKELEARQKADSAKTQQLVKTAWNATTTQAAKSFKGSSSLIQNAAQFIGVPYVSGGRTPAGFDCSGLVQYAANMAGISLPRVSQDQSNVGSYVSVSQLQAGDLVFWGGVGSAYHVGIYIGGGQYIHAPRPGQNVKVGSVQYFTPSFGRRL</sequence>
<dbReference type="InterPro" id="IPR057309">
    <property type="entry name" value="PcsB_CC"/>
</dbReference>
<organism evidence="9 10">
    <name type="scientific">Amylolactobacillus amylotrophicus DSM 20534</name>
    <dbReference type="NCBI Taxonomy" id="1423722"/>
    <lineage>
        <taxon>Bacteria</taxon>
        <taxon>Bacillati</taxon>
        <taxon>Bacillota</taxon>
        <taxon>Bacilli</taxon>
        <taxon>Lactobacillales</taxon>
        <taxon>Lactobacillaceae</taxon>
        <taxon>Amylolactobacillus</taxon>
    </lineage>
</organism>
<evidence type="ECO:0000313" key="10">
    <source>
        <dbReference type="Proteomes" id="UP000050909"/>
    </source>
</evidence>